<dbReference type="EMBL" id="CAJOBI010196014">
    <property type="protein sequence ID" value="CAF4976545.1"/>
    <property type="molecule type" value="Genomic_DNA"/>
</dbReference>
<reference evidence="1" key="1">
    <citation type="submission" date="2021-02" db="EMBL/GenBank/DDBJ databases">
        <authorList>
            <person name="Nowell W R."/>
        </authorList>
    </citation>
    <scope>NUCLEOTIDE SEQUENCE</scope>
</reference>
<dbReference type="EMBL" id="CAJOBJ010203650">
    <property type="protein sequence ID" value="CAF4990518.1"/>
    <property type="molecule type" value="Genomic_DNA"/>
</dbReference>
<dbReference type="Proteomes" id="UP000681720">
    <property type="component" value="Unassembled WGS sequence"/>
</dbReference>
<dbReference type="Proteomes" id="UP000676336">
    <property type="component" value="Unassembled WGS sequence"/>
</dbReference>
<dbReference type="Proteomes" id="UP000681967">
    <property type="component" value="Unassembled WGS sequence"/>
</dbReference>
<dbReference type="EMBL" id="CAJOBH010109428">
    <property type="protein sequence ID" value="CAF4653972.1"/>
    <property type="molecule type" value="Genomic_DNA"/>
</dbReference>
<evidence type="ECO:0000313" key="4">
    <source>
        <dbReference type="Proteomes" id="UP000681967"/>
    </source>
</evidence>
<comment type="caution">
    <text evidence="1">The sequence shown here is derived from an EMBL/GenBank/DDBJ whole genome shotgun (WGS) entry which is preliminary data.</text>
</comment>
<evidence type="ECO:0000313" key="1">
    <source>
        <dbReference type="EMBL" id="CAF4653972.1"/>
    </source>
</evidence>
<accession>A0A8S2ZT57</accession>
<evidence type="ECO:0000313" key="3">
    <source>
        <dbReference type="EMBL" id="CAF4990518.1"/>
    </source>
</evidence>
<protein>
    <submittedName>
        <fullName evidence="1">Uncharacterized protein</fullName>
    </submittedName>
</protein>
<name>A0A8S2ZT57_9BILA</name>
<feature type="non-terminal residue" evidence="1">
    <location>
        <position position="1"/>
    </location>
</feature>
<sequence length="36" mass="4281">MNECLSLYNKPYMNNDIIEIDPLCRQQLVREAKLVL</sequence>
<dbReference type="AlphaFoldDB" id="A0A8S2ZT57"/>
<gene>
    <name evidence="1" type="ORF">BYL167_LOCUS42297</name>
    <name evidence="3" type="ORF">GIL414_LOCUS56595</name>
    <name evidence="2" type="ORF">SMN809_LOCUS55474</name>
</gene>
<evidence type="ECO:0000313" key="2">
    <source>
        <dbReference type="EMBL" id="CAF4976545.1"/>
    </source>
</evidence>
<organism evidence="1 4">
    <name type="scientific">Rotaria magnacalcarata</name>
    <dbReference type="NCBI Taxonomy" id="392030"/>
    <lineage>
        <taxon>Eukaryota</taxon>
        <taxon>Metazoa</taxon>
        <taxon>Spiralia</taxon>
        <taxon>Gnathifera</taxon>
        <taxon>Rotifera</taxon>
        <taxon>Eurotatoria</taxon>
        <taxon>Bdelloidea</taxon>
        <taxon>Philodinida</taxon>
        <taxon>Philodinidae</taxon>
        <taxon>Rotaria</taxon>
    </lineage>
</organism>
<proteinExistence type="predicted"/>